<organism evidence="2 3">
    <name type="scientific">Vigna unguiculata</name>
    <name type="common">Cowpea</name>
    <dbReference type="NCBI Taxonomy" id="3917"/>
    <lineage>
        <taxon>Eukaryota</taxon>
        <taxon>Viridiplantae</taxon>
        <taxon>Streptophyta</taxon>
        <taxon>Embryophyta</taxon>
        <taxon>Tracheophyta</taxon>
        <taxon>Spermatophyta</taxon>
        <taxon>Magnoliopsida</taxon>
        <taxon>eudicotyledons</taxon>
        <taxon>Gunneridae</taxon>
        <taxon>Pentapetalae</taxon>
        <taxon>rosids</taxon>
        <taxon>fabids</taxon>
        <taxon>Fabales</taxon>
        <taxon>Fabaceae</taxon>
        <taxon>Papilionoideae</taxon>
        <taxon>50 kb inversion clade</taxon>
        <taxon>NPAAA clade</taxon>
        <taxon>indigoferoid/millettioid clade</taxon>
        <taxon>Phaseoleae</taxon>
        <taxon>Vigna</taxon>
    </lineage>
</organism>
<protein>
    <submittedName>
        <fullName evidence="2">Uncharacterized protein</fullName>
    </submittedName>
</protein>
<dbReference type="AlphaFoldDB" id="A0A4D6NEN0"/>
<feature type="region of interest" description="Disordered" evidence="1">
    <location>
        <begin position="1"/>
        <end position="67"/>
    </location>
</feature>
<dbReference type="EMBL" id="CP039354">
    <property type="protein sequence ID" value="QCE10645.1"/>
    <property type="molecule type" value="Genomic_DNA"/>
</dbReference>
<feature type="region of interest" description="Disordered" evidence="1">
    <location>
        <begin position="81"/>
        <end position="100"/>
    </location>
</feature>
<sequence>MTGATISSSATTNLQQTASSSSSHLSHGSPFHRQLAGVLPPSKPPQLRPQLYNSAPPHRTPFVHPLPLHLQPSFTTINNGAAAAAAPPSSSIKSRRAPAPCRNQQPPICICTSRRHSSVSAPVRVDKLPEYNNNGSHQHLHHFLPHCICTHSCQKPWKPPSPSRTSPNHCSCGSGITSLLQHRETRRRQNNTRICTTPCRKRRLRQKTAATTVITPSQPK</sequence>
<keyword evidence="3" id="KW-1185">Reference proteome</keyword>
<accession>A0A4D6NEN0</accession>
<proteinExistence type="predicted"/>
<evidence type="ECO:0000313" key="2">
    <source>
        <dbReference type="EMBL" id="QCE10645.1"/>
    </source>
</evidence>
<evidence type="ECO:0000313" key="3">
    <source>
        <dbReference type="Proteomes" id="UP000501690"/>
    </source>
</evidence>
<name>A0A4D6NEN0_VIGUN</name>
<evidence type="ECO:0000256" key="1">
    <source>
        <dbReference type="SAM" id="MobiDB-lite"/>
    </source>
</evidence>
<dbReference type="Proteomes" id="UP000501690">
    <property type="component" value="Linkage Group LG10"/>
</dbReference>
<feature type="compositionally biased region" description="Low complexity" evidence="1">
    <location>
        <begin position="7"/>
        <end position="29"/>
    </location>
</feature>
<gene>
    <name evidence="2" type="ORF">DEO72_LG10g1876</name>
</gene>
<reference evidence="2 3" key="1">
    <citation type="submission" date="2019-04" db="EMBL/GenBank/DDBJ databases">
        <title>An improved genome assembly and genetic linkage map for asparagus bean, Vigna unguiculata ssp. sesquipedialis.</title>
        <authorList>
            <person name="Xia Q."/>
            <person name="Zhang R."/>
            <person name="Dong Y."/>
        </authorList>
    </citation>
    <scope>NUCLEOTIDE SEQUENCE [LARGE SCALE GENOMIC DNA]</scope>
    <source>
        <tissue evidence="2">Leaf</tissue>
    </source>
</reference>